<organism evidence="2 3">
    <name type="scientific">Rheinheimera marina</name>
    <dbReference type="NCBI Taxonomy" id="1774958"/>
    <lineage>
        <taxon>Bacteria</taxon>
        <taxon>Pseudomonadati</taxon>
        <taxon>Pseudomonadota</taxon>
        <taxon>Gammaproteobacteria</taxon>
        <taxon>Chromatiales</taxon>
        <taxon>Chromatiaceae</taxon>
        <taxon>Rheinheimera</taxon>
    </lineage>
</organism>
<dbReference type="NCBIfam" id="TIGR02532">
    <property type="entry name" value="IV_pilin_GFxxxE"/>
    <property type="match status" value="1"/>
</dbReference>
<keyword evidence="1" id="KW-0472">Membrane</keyword>
<keyword evidence="3" id="KW-1185">Reference proteome</keyword>
<feature type="transmembrane region" description="Helical" evidence="1">
    <location>
        <begin position="12"/>
        <end position="32"/>
    </location>
</feature>
<gene>
    <name evidence="2" type="ORF">ACFO3I_11040</name>
</gene>
<protein>
    <submittedName>
        <fullName evidence="2">PilW family protein</fullName>
    </submittedName>
</protein>
<dbReference type="Pfam" id="PF16074">
    <property type="entry name" value="PilW"/>
    <property type="match status" value="1"/>
</dbReference>
<keyword evidence="1" id="KW-1133">Transmembrane helix</keyword>
<name>A0ABV9JMS9_9GAMM</name>
<dbReference type="Pfam" id="PF07963">
    <property type="entry name" value="N_methyl"/>
    <property type="match status" value="1"/>
</dbReference>
<keyword evidence="1" id="KW-0812">Transmembrane</keyword>
<evidence type="ECO:0000313" key="3">
    <source>
        <dbReference type="Proteomes" id="UP001595962"/>
    </source>
</evidence>
<reference evidence="3" key="1">
    <citation type="journal article" date="2019" name="Int. J. Syst. Evol. Microbiol.">
        <title>The Global Catalogue of Microorganisms (GCM) 10K type strain sequencing project: providing services to taxonomists for standard genome sequencing and annotation.</title>
        <authorList>
            <consortium name="The Broad Institute Genomics Platform"/>
            <consortium name="The Broad Institute Genome Sequencing Center for Infectious Disease"/>
            <person name="Wu L."/>
            <person name="Ma J."/>
        </authorList>
    </citation>
    <scope>NUCLEOTIDE SEQUENCE [LARGE SCALE GENOMIC DNA]</scope>
    <source>
        <strain evidence="3">DT28</strain>
    </source>
</reference>
<dbReference type="RefSeq" id="WP_377334042.1">
    <property type="nucleotide sequence ID" value="NZ_JBHSGB010000010.1"/>
</dbReference>
<dbReference type="InterPro" id="IPR032092">
    <property type="entry name" value="PilW"/>
</dbReference>
<sequence>MTQKASGFTLTELMIALVLGLFLTGVTLSLYLSGDKTSQLNQQLTTLNEATRSGYTLLAQDIRRAGYSGCGNSVRLVNLSLNAVAGQPWAVWNLGIQGFEQPAPAINGVTPEPNSDALRLMFAAGRSYAVVAHDAAAASLQLNADTGFVAGDLLLLCDETLSSIFVASAVAGDRVEHQAGVVNCSSGLGFPRLCDGTAGNIRQFSTNASLMRLDSVSWYVATSADGLTLSLYRAQDDAEAEEVVYGVEDFQLQFLAGPDDVWQDADAIADWAEVLAVRVSLLLQPPAGAELAPASRTLSYNITLRNRG</sequence>
<comment type="caution">
    <text evidence="2">The sequence shown here is derived from an EMBL/GenBank/DDBJ whole genome shotgun (WGS) entry which is preliminary data.</text>
</comment>
<evidence type="ECO:0000313" key="2">
    <source>
        <dbReference type="EMBL" id="MFC4655548.1"/>
    </source>
</evidence>
<accession>A0ABV9JMS9</accession>
<dbReference type="InterPro" id="IPR012902">
    <property type="entry name" value="N_methyl_site"/>
</dbReference>
<dbReference type="EMBL" id="JBHSGB010000010">
    <property type="protein sequence ID" value="MFC4655548.1"/>
    <property type="molecule type" value="Genomic_DNA"/>
</dbReference>
<proteinExistence type="predicted"/>
<dbReference type="Proteomes" id="UP001595962">
    <property type="component" value="Unassembled WGS sequence"/>
</dbReference>
<evidence type="ECO:0000256" key="1">
    <source>
        <dbReference type="SAM" id="Phobius"/>
    </source>
</evidence>